<evidence type="ECO:0000259" key="8">
    <source>
        <dbReference type="Pfam" id="PF00462"/>
    </source>
</evidence>
<evidence type="ECO:0000256" key="3">
    <source>
        <dbReference type="ARBA" id="ARBA00022448"/>
    </source>
</evidence>
<dbReference type="InterPro" id="IPR002109">
    <property type="entry name" value="Glutaredoxin"/>
</dbReference>
<name>A0A1D8U2Y0_9CYAN</name>
<dbReference type="PANTHER" id="PTHR45694">
    <property type="entry name" value="GLUTAREDOXIN 2"/>
    <property type="match status" value="1"/>
</dbReference>
<dbReference type="GO" id="GO:0005737">
    <property type="term" value="C:cytoplasm"/>
    <property type="evidence" value="ECO:0007669"/>
    <property type="project" value="TreeGrafter"/>
</dbReference>
<proteinExistence type="inferred from homology"/>
<dbReference type="Proteomes" id="UP000177870">
    <property type="component" value="Chromosome"/>
</dbReference>
<gene>
    <name evidence="9" type="ORF">BJP34_07310</name>
</gene>
<dbReference type="GO" id="GO:0034599">
    <property type="term" value="P:cellular response to oxidative stress"/>
    <property type="evidence" value="ECO:0007669"/>
    <property type="project" value="TreeGrafter"/>
</dbReference>
<protein>
    <recommendedName>
        <fullName evidence="7">Glutaredoxin</fullName>
    </recommendedName>
</protein>
<dbReference type="InterPro" id="IPR036249">
    <property type="entry name" value="Thioredoxin-like_sf"/>
</dbReference>
<sequence length="87" mass="9720">MSANVEIYTWSSCPFCIRAKGLLNKKGVEFTEYSIDGDNQAREKMAQRANGARSLPQIFINDQHIGGCDDLHTLEFQGQLDNLLKAS</sequence>
<evidence type="ECO:0000313" key="10">
    <source>
        <dbReference type="Proteomes" id="UP000177870"/>
    </source>
</evidence>
<evidence type="ECO:0000256" key="7">
    <source>
        <dbReference type="RuleBase" id="RU364065"/>
    </source>
</evidence>
<keyword evidence="4 7" id="KW-0249">Electron transport</keyword>
<keyword evidence="5" id="KW-1015">Disulfide bond</keyword>
<evidence type="ECO:0000256" key="4">
    <source>
        <dbReference type="ARBA" id="ARBA00022982"/>
    </source>
</evidence>
<dbReference type="CDD" id="cd03418">
    <property type="entry name" value="GRX_GRXb_1_3_like"/>
    <property type="match status" value="1"/>
</dbReference>
<dbReference type="PROSITE" id="PS00195">
    <property type="entry name" value="GLUTAREDOXIN_1"/>
    <property type="match status" value="1"/>
</dbReference>
<evidence type="ECO:0000313" key="9">
    <source>
        <dbReference type="EMBL" id="AOX04173.1"/>
    </source>
</evidence>
<dbReference type="InterPro" id="IPR011767">
    <property type="entry name" value="GLR_AS"/>
</dbReference>
<dbReference type="AlphaFoldDB" id="A0A1D8U2Y0"/>
<keyword evidence="7" id="KW-0963">Cytoplasm</keyword>
<evidence type="ECO:0000256" key="5">
    <source>
        <dbReference type="ARBA" id="ARBA00023157"/>
    </source>
</evidence>
<organism evidence="9 10">
    <name type="scientific">Moorena producens PAL-8-15-08-1</name>
    <dbReference type="NCBI Taxonomy" id="1458985"/>
    <lineage>
        <taxon>Bacteria</taxon>
        <taxon>Bacillati</taxon>
        <taxon>Cyanobacteriota</taxon>
        <taxon>Cyanophyceae</taxon>
        <taxon>Coleofasciculales</taxon>
        <taxon>Coleofasciculaceae</taxon>
        <taxon>Moorena</taxon>
    </lineage>
</organism>
<comment type="function">
    <text evidence="1 7">Has a glutathione-disulfide oxidoreductase activity in the presence of NADPH and glutathione reductase. Reduces low molecular weight disulfides and proteins.</text>
</comment>
<dbReference type="EMBL" id="CP017599">
    <property type="protein sequence ID" value="AOX04173.1"/>
    <property type="molecule type" value="Genomic_DNA"/>
</dbReference>
<dbReference type="PRINTS" id="PR00160">
    <property type="entry name" value="GLUTAREDOXIN"/>
</dbReference>
<dbReference type="PROSITE" id="PS51354">
    <property type="entry name" value="GLUTAREDOXIN_2"/>
    <property type="match status" value="1"/>
</dbReference>
<dbReference type="GO" id="GO:0015038">
    <property type="term" value="F:glutathione disulfide oxidoreductase activity"/>
    <property type="evidence" value="ECO:0007669"/>
    <property type="project" value="UniProtKB-UniRule"/>
</dbReference>
<keyword evidence="3 7" id="KW-0813">Transport</keyword>
<evidence type="ECO:0000256" key="6">
    <source>
        <dbReference type="ARBA" id="ARBA00023284"/>
    </source>
</evidence>
<dbReference type="OrthoDB" id="9795531at2"/>
<dbReference type="KEGG" id="mpro:BJP34_07310"/>
<dbReference type="FunFam" id="3.40.30.10:FF:000018">
    <property type="entry name" value="Glutaredoxin"/>
    <property type="match status" value="1"/>
</dbReference>
<dbReference type="RefSeq" id="WP_070396536.1">
    <property type="nucleotide sequence ID" value="NZ_CP017599.1"/>
</dbReference>
<dbReference type="Gene3D" id="3.40.30.10">
    <property type="entry name" value="Glutaredoxin"/>
    <property type="match status" value="1"/>
</dbReference>
<evidence type="ECO:0000256" key="2">
    <source>
        <dbReference type="ARBA" id="ARBA00007787"/>
    </source>
</evidence>
<comment type="similarity">
    <text evidence="2 7">Belongs to the glutaredoxin family.</text>
</comment>
<reference evidence="10" key="1">
    <citation type="submission" date="2016-10" db="EMBL/GenBank/DDBJ databases">
        <title>Comparative genomics uncovers the prolific and rare metabolic potential of the cyanobacterial genus Moorea.</title>
        <authorList>
            <person name="Leao T."/>
            <person name="Castelao G."/>
            <person name="Korobeynikov A."/>
            <person name="Monroe E.A."/>
            <person name="Podell S."/>
            <person name="Glukhov E."/>
            <person name="Allen E."/>
            <person name="Gerwick W.H."/>
            <person name="Gerwick L."/>
        </authorList>
    </citation>
    <scope>NUCLEOTIDE SEQUENCE [LARGE SCALE GENOMIC DNA]</scope>
    <source>
        <strain evidence="10">PAL-8-15-08-1</strain>
    </source>
</reference>
<accession>A0A1D8U2Y0</accession>
<dbReference type="SUPFAM" id="SSF52833">
    <property type="entry name" value="Thioredoxin-like"/>
    <property type="match status" value="1"/>
</dbReference>
<feature type="domain" description="Glutaredoxin" evidence="8">
    <location>
        <begin position="5"/>
        <end position="65"/>
    </location>
</feature>
<evidence type="ECO:0000256" key="1">
    <source>
        <dbReference type="ARBA" id="ARBA00002549"/>
    </source>
</evidence>
<dbReference type="InterPro" id="IPR011900">
    <property type="entry name" value="GRX_bact"/>
</dbReference>
<keyword evidence="6 7" id="KW-0676">Redox-active center</keyword>
<dbReference type="PANTHER" id="PTHR45694:SF18">
    <property type="entry name" value="GLUTAREDOXIN-1-RELATED"/>
    <property type="match status" value="1"/>
</dbReference>
<dbReference type="STRING" id="1458985.BJP34_07310"/>
<dbReference type="NCBIfam" id="TIGR02181">
    <property type="entry name" value="GRX_bact"/>
    <property type="match status" value="1"/>
</dbReference>
<dbReference type="GO" id="GO:0045454">
    <property type="term" value="P:cell redox homeostasis"/>
    <property type="evidence" value="ECO:0007669"/>
    <property type="project" value="InterPro"/>
</dbReference>
<dbReference type="InterPro" id="IPR014025">
    <property type="entry name" value="Glutaredoxin_subgr"/>
</dbReference>
<dbReference type="Pfam" id="PF00462">
    <property type="entry name" value="Glutaredoxin"/>
    <property type="match status" value="1"/>
</dbReference>